<dbReference type="GO" id="GO:0016491">
    <property type="term" value="F:oxidoreductase activity"/>
    <property type="evidence" value="ECO:0007669"/>
    <property type="project" value="UniProtKB-KW"/>
</dbReference>
<dbReference type="EMBL" id="CP018221">
    <property type="protein sequence ID" value="API58622.1"/>
    <property type="molecule type" value="Genomic_DNA"/>
</dbReference>
<dbReference type="FunFam" id="3.40.50.720:FF:000084">
    <property type="entry name" value="Short-chain dehydrogenase reductase"/>
    <property type="match status" value="1"/>
</dbReference>
<keyword evidence="4" id="KW-1185">Reference proteome</keyword>
<dbReference type="AlphaFoldDB" id="A0A1L3ZSK5"/>
<dbReference type="Gene3D" id="3.40.50.720">
    <property type="entry name" value="NAD(P)-binding Rossmann-like Domain"/>
    <property type="match status" value="1"/>
</dbReference>
<dbReference type="KEGG" id="sphj:BSL82_04270"/>
<dbReference type="RefSeq" id="WP_072596184.1">
    <property type="nucleotide sequence ID" value="NZ_CP018221.1"/>
</dbReference>
<dbReference type="InterPro" id="IPR002347">
    <property type="entry name" value="SDR_fam"/>
</dbReference>
<evidence type="ECO:0000256" key="2">
    <source>
        <dbReference type="ARBA" id="ARBA00023002"/>
    </source>
</evidence>
<proteinExistence type="inferred from homology"/>
<name>A0A1L3ZSK5_9SPHN</name>
<dbReference type="PRINTS" id="PR00080">
    <property type="entry name" value="SDRFAMILY"/>
</dbReference>
<evidence type="ECO:0000313" key="3">
    <source>
        <dbReference type="EMBL" id="API58622.1"/>
    </source>
</evidence>
<dbReference type="Proteomes" id="UP000182063">
    <property type="component" value="Chromosome"/>
</dbReference>
<dbReference type="PANTHER" id="PTHR43639">
    <property type="entry name" value="OXIDOREDUCTASE, SHORT-CHAIN DEHYDROGENASE/REDUCTASE FAMILY (AFU_ORTHOLOGUE AFUA_5G02870)"/>
    <property type="match status" value="1"/>
</dbReference>
<dbReference type="OrthoDB" id="5457012at2"/>
<keyword evidence="2" id="KW-0560">Oxidoreductase</keyword>
<evidence type="ECO:0000256" key="1">
    <source>
        <dbReference type="ARBA" id="ARBA00006484"/>
    </source>
</evidence>
<dbReference type="PANTHER" id="PTHR43639:SF1">
    <property type="entry name" value="SHORT-CHAIN DEHYDROGENASE_REDUCTASE FAMILY PROTEIN"/>
    <property type="match status" value="1"/>
</dbReference>
<dbReference type="Pfam" id="PF13561">
    <property type="entry name" value="adh_short_C2"/>
    <property type="match status" value="1"/>
</dbReference>
<evidence type="ECO:0000313" key="4">
    <source>
        <dbReference type="Proteomes" id="UP000182063"/>
    </source>
</evidence>
<evidence type="ECO:0008006" key="5">
    <source>
        <dbReference type="Google" id="ProtNLM"/>
    </source>
</evidence>
<comment type="similarity">
    <text evidence="1">Belongs to the short-chain dehydrogenases/reductases (SDR) family.</text>
</comment>
<dbReference type="PRINTS" id="PR00081">
    <property type="entry name" value="GDHRDH"/>
</dbReference>
<organism evidence="3 4">
    <name type="scientific">Tardibacter chloracetimidivorans</name>
    <dbReference type="NCBI Taxonomy" id="1921510"/>
    <lineage>
        <taxon>Bacteria</taxon>
        <taxon>Pseudomonadati</taxon>
        <taxon>Pseudomonadota</taxon>
        <taxon>Alphaproteobacteria</taxon>
        <taxon>Sphingomonadales</taxon>
        <taxon>Sphingomonadaceae</taxon>
        <taxon>Tardibacter</taxon>
    </lineage>
</organism>
<sequence length="250" mass="26220">MAGRLQGKVAIVSGGARGLGAAHVEMFAQEGAGVMIGDILIDEGKALAERLADDGYPVTFMELDVTDETHWARLVAATVERYGKLTTLINNAGIYHGAGIEDETTQGWNRLVAVDQTGVFFGMKTAMPHLVASGHGAVINISSTMALTGSLRCFTYHAAKGAVRSMSMAAASEYGPKNVRVNSIYPGSIEAKSHEDTLPGDVEAILKATPMGRKGVPRDIAAASLFLCSDEANFITGAELIVDGGWHAGV</sequence>
<dbReference type="InterPro" id="IPR036291">
    <property type="entry name" value="NAD(P)-bd_dom_sf"/>
</dbReference>
<protein>
    <recommendedName>
        <fullName evidence="5">Cyclopentanol dehydrogenase</fullName>
    </recommendedName>
</protein>
<reference evidence="4" key="1">
    <citation type="submission" date="2016-11" db="EMBL/GenBank/DDBJ databases">
        <title>Complete Genome Sequence of alachlor-degrading Sphingomonas sp. strain JJ-A5.</title>
        <authorList>
            <person name="Lee H."/>
            <person name="Ka J.-O."/>
        </authorList>
    </citation>
    <scope>NUCLEOTIDE SEQUENCE [LARGE SCALE GENOMIC DNA]</scope>
    <source>
        <strain evidence="4">JJ-A5</strain>
    </source>
</reference>
<dbReference type="STRING" id="1921510.BSL82_04270"/>
<dbReference type="NCBIfam" id="NF005559">
    <property type="entry name" value="PRK07231.1"/>
    <property type="match status" value="1"/>
</dbReference>
<accession>A0A1L3ZSK5</accession>
<gene>
    <name evidence="3" type="ORF">BSL82_04270</name>
</gene>
<dbReference type="SUPFAM" id="SSF51735">
    <property type="entry name" value="NAD(P)-binding Rossmann-fold domains"/>
    <property type="match status" value="1"/>
</dbReference>